<dbReference type="AlphaFoldDB" id="A0A178ULU4"/>
<keyword evidence="3" id="KW-0804">Transcription</keyword>
<keyword evidence="1" id="KW-0805">Transcription regulation</keyword>
<dbReference type="PROSITE" id="PS51005">
    <property type="entry name" value="NAC"/>
    <property type="match status" value="1"/>
</dbReference>
<dbReference type="PANTHER" id="PTHR31719">
    <property type="entry name" value="NAC TRANSCRIPTION FACTOR 56"/>
    <property type="match status" value="1"/>
</dbReference>
<dbReference type="ExpressionAtlas" id="A0A178ULU4">
    <property type="expression patterns" value="baseline and differential"/>
</dbReference>
<evidence type="ECO:0000256" key="3">
    <source>
        <dbReference type="ARBA" id="ARBA00023163"/>
    </source>
</evidence>
<accession>A0A178ULU4</accession>
<dbReference type="Pfam" id="PF02365">
    <property type="entry name" value="NAM"/>
    <property type="match status" value="1"/>
</dbReference>
<dbReference type="InterPro" id="IPR036093">
    <property type="entry name" value="NAC_dom_sf"/>
</dbReference>
<proteinExistence type="predicted"/>
<feature type="compositionally biased region" description="Basic and acidic residues" evidence="5">
    <location>
        <begin position="187"/>
        <end position="202"/>
    </location>
</feature>
<evidence type="ECO:0000313" key="7">
    <source>
        <dbReference type="EMBL" id="OAO94024.1"/>
    </source>
</evidence>
<dbReference type="SUPFAM" id="SSF101941">
    <property type="entry name" value="NAC domain"/>
    <property type="match status" value="1"/>
</dbReference>
<feature type="domain" description="NAC" evidence="6">
    <location>
        <begin position="8"/>
        <end position="160"/>
    </location>
</feature>
<dbReference type="PANTHER" id="PTHR31719:SF43">
    <property type="entry name" value="NAC TRANSCRIPTION FACTOR 56"/>
    <property type="match status" value="1"/>
</dbReference>
<evidence type="ECO:0000256" key="2">
    <source>
        <dbReference type="ARBA" id="ARBA00023125"/>
    </source>
</evidence>
<comment type="caution">
    <text evidence="7">The sequence shown here is derived from an EMBL/GenBank/DDBJ whole genome shotgun (WGS) entry which is preliminary data.</text>
</comment>
<dbReference type="GO" id="GO:0003677">
    <property type="term" value="F:DNA binding"/>
    <property type="evidence" value="ECO:0007669"/>
    <property type="project" value="UniProtKB-KW"/>
</dbReference>
<gene>
    <name evidence="7" type="ordered locus">AXX17_At5g38830</name>
</gene>
<dbReference type="Gene3D" id="2.170.150.80">
    <property type="entry name" value="NAC domain"/>
    <property type="match status" value="1"/>
</dbReference>
<keyword evidence="4" id="KW-0539">Nucleus</keyword>
<protein>
    <submittedName>
        <fullName evidence="7">NAC095</fullName>
    </submittedName>
</protein>
<dbReference type="GO" id="GO:0006355">
    <property type="term" value="P:regulation of DNA-templated transcription"/>
    <property type="evidence" value="ECO:0007669"/>
    <property type="project" value="InterPro"/>
</dbReference>
<evidence type="ECO:0000256" key="1">
    <source>
        <dbReference type="ARBA" id="ARBA00023015"/>
    </source>
</evidence>
<feature type="region of interest" description="Disordered" evidence="5">
    <location>
        <begin position="172"/>
        <end position="212"/>
    </location>
</feature>
<keyword evidence="2" id="KW-0238">DNA-binding</keyword>
<sequence length="212" mass="24128">MGPTYRALPVGMRFRPSDLELAVYFLIKKALGLPMNARTVPEECNDIFSTHPRDLPGYGSEEHWYFYCKKSKNQVTSTKSYNLWIPTGEKTDVLDPKKNGGELVGIKHSFTFIENEEEEQSNNKNGDEEEPPQCNWFLDEISLPLTVVDTDWTLCHIFYEKVKPEFGNLHIVESESESEEEEEDESVDKPAESLDSVKEKDGTVLPPPPATP</sequence>
<dbReference type="Proteomes" id="UP000078284">
    <property type="component" value="Chromosome 5"/>
</dbReference>
<evidence type="ECO:0000256" key="4">
    <source>
        <dbReference type="ARBA" id="ARBA00023242"/>
    </source>
</evidence>
<evidence type="ECO:0000259" key="6">
    <source>
        <dbReference type="PROSITE" id="PS51005"/>
    </source>
</evidence>
<dbReference type="EMBL" id="LUHQ01000005">
    <property type="protein sequence ID" value="OAO94024.1"/>
    <property type="molecule type" value="Genomic_DNA"/>
</dbReference>
<name>A0A178ULU4_ARATH</name>
<organism evidence="7 8">
    <name type="scientific">Arabidopsis thaliana</name>
    <name type="common">Mouse-ear cress</name>
    <dbReference type="NCBI Taxonomy" id="3702"/>
    <lineage>
        <taxon>Eukaryota</taxon>
        <taxon>Viridiplantae</taxon>
        <taxon>Streptophyta</taxon>
        <taxon>Embryophyta</taxon>
        <taxon>Tracheophyta</taxon>
        <taxon>Spermatophyta</taxon>
        <taxon>Magnoliopsida</taxon>
        <taxon>eudicotyledons</taxon>
        <taxon>Gunneridae</taxon>
        <taxon>Pentapetalae</taxon>
        <taxon>rosids</taxon>
        <taxon>malvids</taxon>
        <taxon>Brassicales</taxon>
        <taxon>Brassicaceae</taxon>
        <taxon>Camelineae</taxon>
        <taxon>Arabidopsis</taxon>
    </lineage>
</organism>
<evidence type="ECO:0000256" key="5">
    <source>
        <dbReference type="SAM" id="MobiDB-lite"/>
    </source>
</evidence>
<reference evidence="8" key="1">
    <citation type="journal article" date="2016" name="Proc. Natl. Acad. Sci. U.S.A.">
        <title>Chromosome-level assembly of Arabidopsis thaliana Ler reveals the extent of translocation and inversion polymorphisms.</title>
        <authorList>
            <person name="Zapata L."/>
            <person name="Ding J."/>
            <person name="Willing E.M."/>
            <person name="Hartwig B."/>
            <person name="Bezdan D."/>
            <person name="Jiao W.B."/>
            <person name="Patel V."/>
            <person name="Velikkakam James G."/>
            <person name="Koornneef M."/>
            <person name="Ossowski S."/>
            <person name="Schneeberger K."/>
        </authorList>
    </citation>
    <scope>NUCLEOTIDE SEQUENCE [LARGE SCALE GENOMIC DNA]</scope>
    <source>
        <strain evidence="8">cv. Landsberg erecta</strain>
    </source>
</reference>
<evidence type="ECO:0000313" key="8">
    <source>
        <dbReference type="Proteomes" id="UP000078284"/>
    </source>
</evidence>
<dbReference type="InterPro" id="IPR003441">
    <property type="entry name" value="NAC-dom"/>
</dbReference>
<feature type="compositionally biased region" description="Acidic residues" evidence="5">
    <location>
        <begin position="174"/>
        <end position="186"/>
    </location>
</feature>